<comment type="caution">
    <text evidence="1">The sequence shown here is derived from an EMBL/GenBank/DDBJ whole genome shotgun (WGS) entry which is preliminary data.</text>
</comment>
<dbReference type="Proteomes" id="UP000468581">
    <property type="component" value="Unassembled WGS sequence"/>
</dbReference>
<keyword evidence="2" id="KW-1185">Reference proteome</keyword>
<protein>
    <recommendedName>
        <fullName evidence="3">TMF family protein</fullName>
    </recommendedName>
</protein>
<name>A0A6P0UI11_9FLAO</name>
<dbReference type="AlphaFoldDB" id="A0A6P0UI11"/>
<accession>A0A6P0UI11</accession>
<evidence type="ECO:0008006" key="3">
    <source>
        <dbReference type="Google" id="ProtNLM"/>
    </source>
</evidence>
<evidence type="ECO:0000313" key="1">
    <source>
        <dbReference type="EMBL" id="NER12981.1"/>
    </source>
</evidence>
<sequence>MDKKILISVITIFIASITSAQIHEDANGNVGIGTTSPSVKLDVNGIIKGKDFLTIDKNGSYRLALNGQSHGYIYGRNDAVEDKFLINSNGYSWFNGGNVGIGTMNPLSKLQVEGRVAVGRSHLLQMDWAYEANWNGSSNKWAGYLGFNAYRNNDDTKDYYFGLNQYTSKGVFEGSNHGFRWLYRNVSNSDSNGQHQLTEYMRLTNNGLLGIGVTSPKTQLVVGNNFGANISGTSAGNSLFGSNLAYIQGGINHNKLITPSGHNNNYGYSGMRSAWGKLYFYTGSGNTVAGQIINPEARMFIKENGNIGIGTTSPDSKLTVKGKIHAEEVKVDLSVPGPDYVFANDYNLRTLEELQKYIQQNKHLPNIPSAKEMETSGVELGVMNMKLLEKIEELTLYTLEQEKTIKKQAAELQLLKKQNTKILQLEEKLNQLLNDK</sequence>
<evidence type="ECO:0000313" key="2">
    <source>
        <dbReference type="Proteomes" id="UP000468581"/>
    </source>
</evidence>
<dbReference type="RefSeq" id="WP_163605985.1">
    <property type="nucleotide sequence ID" value="NZ_JAABOO010000001.1"/>
</dbReference>
<dbReference type="EMBL" id="JAABOO010000001">
    <property type="protein sequence ID" value="NER12981.1"/>
    <property type="molecule type" value="Genomic_DNA"/>
</dbReference>
<gene>
    <name evidence="1" type="ORF">GWK08_05990</name>
</gene>
<proteinExistence type="predicted"/>
<organism evidence="1 2">
    <name type="scientific">Leptobacterium flavescens</name>
    <dbReference type="NCBI Taxonomy" id="472055"/>
    <lineage>
        <taxon>Bacteria</taxon>
        <taxon>Pseudomonadati</taxon>
        <taxon>Bacteroidota</taxon>
        <taxon>Flavobacteriia</taxon>
        <taxon>Flavobacteriales</taxon>
        <taxon>Flavobacteriaceae</taxon>
        <taxon>Leptobacterium</taxon>
    </lineage>
</organism>
<reference evidence="1 2" key="1">
    <citation type="submission" date="2020-01" db="EMBL/GenBank/DDBJ databases">
        <title>Leptobacterium flavescens.</title>
        <authorList>
            <person name="Wang G."/>
        </authorList>
    </citation>
    <scope>NUCLEOTIDE SEQUENCE [LARGE SCALE GENOMIC DNA]</scope>
    <source>
        <strain evidence="1 2">KCTC 22160</strain>
    </source>
</reference>